<protein>
    <submittedName>
        <fullName evidence="1">Uncharacterized protein</fullName>
    </submittedName>
</protein>
<dbReference type="GeneID" id="55534324"/>
<evidence type="ECO:0000313" key="1">
    <source>
        <dbReference type="EMBL" id="AUT74288.1"/>
    </source>
</evidence>
<dbReference type="Proteomes" id="UP000236649">
    <property type="component" value="Chromosome 3"/>
</dbReference>
<sequence>MLWFELSPILTVALISGYSTIASSIAYNYGCAVNVEFEPGIGKDYEASFSADGKQRQVRHSEIIKHSDGSVERNVVDTSRVKLCTYWYSQQGV</sequence>
<organism evidence="1 2">
    <name type="scientific">Paraburkholderia hospita</name>
    <dbReference type="NCBI Taxonomy" id="169430"/>
    <lineage>
        <taxon>Bacteria</taxon>
        <taxon>Pseudomonadati</taxon>
        <taxon>Pseudomonadota</taxon>
        <taxon>Betaproteobacteria</taxon>
        <taxon>Burkholderiales</taxon>
        <taxon>Burkholderiaceae</taxon>
        <taxon>Paraburkholderia</taxon>
    </lineage>
</organism>
<proteinExistence type="predicted"/>
<evidence type="ECO:0000313" key="2">
    <source>
        <dbReference type="Proteomes" id="UP000236649"/>
    </source>
</evidence>
<name>A0AAN1MP36_9BURK</name>
<dbReference type="EMBL" id="CP026107">
    <property type="protein sequence ID" value="AUT74288.1"/>
    <property type="molecule type" value="Genomic_DNA"/>
</dbReference>
<dbReference type="AlphaFoldDB" id="A0AAN1MP36"/>
<dbReference type="KEGG" id="phs:C2L64_39160"/>
<dbReference type="RefSeq" id="WP_039900222.1">
    <property type="nucleotide sequence ID" value="NZ_AKAU01000065.1"/>
</dbReference>
<accession>A0AAN1MP36</accession>
<reference evidence="1 2" key="1">
    <citation type="submission" date="2018-01" db="EMBL/GenBank/DDBJ databases">
        <title>Species boundaries and ecological features among Paraburkholderia terrae DSMZ17804T, P. hospita DSMZ17164T and P. caribensis DSMZ13236T.</title>
        <authorList>
            <person name="Pratama A.A."/>
        </authorList>
    </citation>
    <scope>NUCLEOTIDE SEQUENCE [LARGE SCALE GENOMIC DNA]</scope>
    <source>
        <strain evidence="1 2">DSM 17164</strain>
    </source>
</reference>
<gene>
    <name evidence="1" type="ORF">C2L64_39160</name>
</gene>